<keyword evidence="2" id="KW-1185">Reference proteome</keyword>
<dbReference type="Proteomes" id="UP000826195">
    <property type="component" value="Unassembled WGS sequence"/>
</dbReference>
<organism evidence="1 2">
    <name type="scientific">Cotesia glomerata</name>
    <name type="common">Lepidopteran parasitic wasp</name>
    <name type="synonym">Apanteles glomeratus</name>
    <dbReference type="NCBI Taxonomy" id="32391"/>
    <lineage>
        <taxon>Eukaryota</taxon>
        <taxon>Metazoa</taxon>
        <taxon>Ecdysozoa</taxon>
        <taxon>Arthropoda</taxon>
        <taxon>Hexapoda</taxon>
        <taxon>Insecta</taxon>
        <taxon>Pterygota</taxon>
        <taxon>Neoptera</taxon>
        <taxon>Endopterygota</taxon>
        <taxon>Hymenoptera</taxon>
        <taxon>Apocrita</taxon>
        <taxon>Ichneumonoidea</taxon>
        <taxon>Braconidae</taxon>
        <taxon>Microgastrinae</taxon>
        <taxon>Cotesia</taxon>
    </lineage>
</organism>
<reference evidence="1 2" key="1">
    <citation type="journal article" date="2021" name="J. Hered.">
        <title>A chromosome-level genome assembly of the parasitoid wasp, Cotesia glomerata (Hymenoptera: Braconidae).</title>
        <authorList>
            <person name="Pinto B.J."/>
            <person name="Weis J.J."/>
            <person name="Gamble T."/>
            <person name="Ode P.J."/>
            <person name="Paul R."/>
            <person name="Zaspel J.M."/>
        </authorList>
    </citation>
    <scope>NUCLEOTIDE SEQUENCE [LARGE SCALE GENOMIC DNA]</scope>
    <source>
        <strain evidence="1">CgM1</strain>
    </source>
</reference>
<evidence type="ECO:0000313" key="1">
    <source>
        <dbReference type="EMBL" id="KAH0546168.1"/>
    </source>
</evidence>
<gene>
    <name evidence="1" type="ORF">KQX54_006954</name>
</gene>
<protein>
    <submittedName>
        <fullName evidence="1">Uncharacterized protein</fullName>
    </submittedName>
</protein>
<comment type="caution">
    <text evidence="1">The sequence shown here is derived from an EMBL/GenBank/DDBJ whole genome shotgun (WGS) entry which is preliminary data.</text>
</comment>
<dbReference type="EMBL" id="JAHXZJ010002237">
    <property type="protein sequence ID" value="KAH0546168.1"/>
    <property type="molecule type" value="Genomic_DNA"/>
</dbReference>
<evidence type="ECO:0000313" key="2">
    <source>
        <dbReference type="Proteomes" id="UP000826195"/>
    </source>
</evidence>
<accession>A0AAV7IA05</accession>
<name>A0AAV7IA05_COTGL</name>
<dbReference type="AlphaFoldDB" id="A0AAV7IA05"/>
<proteinExistence type="predicted"/>
<sequence>MYTSWLMVDGVYAASGVEDGDGEPRRASISYELLKSRNRRGFHKLTSDANALSFGVGSTHLEPLGAFGVSLFNDAQFDIN</sequence>